<keyword evidence="13" id="KW-0732">Signal</keyword>
<keyword evidence="9 11" id="KW-0472">Membrane</keyword>
<evidence type="ECO:0000313" key="16">
    <source>
        <dbReference type="EMBL" id="MQT17537.1"/>
    </source>
</evidence>
<evidence type="ECO:0000256" key="2">
    <source>
        <dbReference type="ARBA" id="ARBA00022448"/>
    </source>
</evidence>
<dbReference type="Gene3D" id="2.40.170.20">
    <property type="entry name" value="TonB-dependent receptor, beta-barrel domain"/>
    <property type="match status" value="2"/>
</dbReference>
<keyword evidence="2 11" id="KW-0813">Transport</keyword>
<evidence type="ECO:0000256" key="8">
    <source>
        <dbReference type="ARBA" id="ARBA00023077"/>
    </source>
</evidence>
<reference evidence="16 17" key="1">
    <citation type="submission" date="2019-09" db="EMBL/GenBank/DDBJ databases">
        <title>Polymorphobacter sp. isolated from a lake in China.</title>
        <authorList>
            <person name="Liu Z."/>
        </authorList>
    </citation>
    <scope>NUCLEOTIDE SEQUENCE [LARGE SCALE GENOMIC DNA]</scope>
    <source>
        <strain evidence="16 17">D40P</strain>
    </source>
</reference>
<evidence type="ECO:0000256" key="10">
    <source>
        <dbReference type="ARBA" id="ARBA00023237"/>
    </source>
</evidence>
<keyword evidence="4" id="KW-0410">Iron transport</keyword>
<comment type="subcellular location">
    <subcellularLocation>
        <location evidence="1 11">Cell outer membrane</location>
        <topology evidence="1 11">Multi-pass membrane protein</topology>
    </subcellularLocation>
</comment>
<keyword evidence="6" id="KW-0408">Iron</keyword>
<dbReference type="EMBL" id="WIOL01000003">
    <property type="protein sequence ID" value="MQT17537.1"/>
    <property type="molecule type" value="Genomic_DNA"/>
</dbReference>
<evidence type="ECO:0000313" key="17">
    <source>
        <dbReference type="Proteomes" id="UP000481327"/>
    </source>
</evidence>
<dbReference type="GO" id="GO:0009279">
    <property type="term" value="C:cell outer membrane"/>
    <property type="evidence" value="ECO:0007669"/>
    <property type="project" value="UniProtKB-SubCell"/>
</dbReference>
<keyword evidence="10 11" id="KW-0998">Cell outer membrane</keyword>
<keyword evidence="3 11" id="KW-1134">Transmembrane beta strand</keyword>
<sequence>MRHVLLASAAVTSLLITAPLAAQTATQLADASDAIGDSNDIVVTAQKREQRISEVPITITAFSGATLRELGVTQFDQLAGFVPGLNIQEQSPNNPGFVIRGVTSDSGSSQGAPAVTVYLNGVDVSRSRGSYFDLYDLERIEVVKGPQATLFGTAAAVGAVSIITAKPEKTTSAALRAAYGNYNQRRVDGYFNLGGDVLSARLAFGVKLRDGVVENIAGRPGSQTPNGPVRDDLNGQGQYGARLSLRYDKDDLLIDLVGTYDGQRAPGTAFKSGTYAPTGGNTSPFTFAEVSGSPLSEAVLGGPEPELVRNVYDVNLTARYNLSDTTSITQIIGYRRFDSNEVFDADGTQAWFLEFAEDARGEQISSETRINYAGETLRAFAGFNVFHETGSQRVPFSSEEGTFLACATARTAAPAFPGLGCINAAGVVTASRATAIATGGRATVIPYSSEFKNSARITTYSTFADVTWIPVPSLELTAGARLLIEDRTSFFFARVPNAVLSGAALVPGQIDTKGETFEAQGDFQAFLPRANILWKATDFANLYATYSRGRRSPVVQLGARAGGLPNRTDVGAEIVTNYEAGVKFFSGPISGSVGAFYMKYKDFQVSLVRPGLPNLTVSAGSATNKGVEAEVAARVGSNLKLFANGAYIDARVDENPAYPTFSGDRFRLQSEWQGAAGGTLTVPLTPGIELFATPTVTYRSSVFFELPNNPVTSQGPVTLVNLRAGVQDPDGKWQLLGFATNLLNKDYVLDAGNTGGSFGIPTFIRGLPRLFGVEGLYRF</sequence>
<organism evidence="16 17">
    <name type="scientific">Sandarakinorhabdus fusca</name>
    <dbReference type="NCBI Taxonomy" id="1439888"/>
    <lineage>
        <taxon>Bacteria</taxon>
        <taxon>Pseudomonadati</taxon>
        <taxon>Pseudomonadota</taxon>
        <taxon>Alphaproteobacteria</taxon>
        <taxon>Sphingomonadales</taxon>
        <taxon>Sphingosinicellaceae</taxon>
        <taxon>Sandarakinorhabdus</taxon>
    </lineage>
</organism>
<evidence type="ECO:0000256" key="6">
    <source>
        <dbReference type="ARBA" id="ARBA00023004"/>
    </source>
</evidence>
<feature type="signal peptide" evidence="13">
    <location>
        <begin position="1"/>
        <end position="24"/>
    </location>
</feature>
<evidence type="ECO:0000256" key="7">
    <source>
        <dbReference type="ARBA" id="ARBA00023065"/>
    </source>
</evidence>
<keyword evidence="16" id="KW-0675">Receptor</keyword>
<feature type="domain" description="TonB-dependent receptor plug" evidence="15">
    <location>
        <begin position="52"/>
        <end position="158"/>
    </location>
</feature>
<feature type="chain" id="PRO_5028848570" evidence="13">
    <location>
        <begin position="25"/>
        <end position="779"/>
    </location>
</feature>
<evidence type="ECO:0000259" key="15">
    <source>
        <dbReference type="Pfam" id="PF07715"/>
    </source>
</evidence>
<evidence type="ECO:0000256" key="13">
    <source>
        <dbReference type="SAM" id="SignalP"/>
    </source>
</evidence>
<dbReference type="Pfam" id="PF00593">
    <property type="entry name" value="TonB_dep_Rec_b-barrel"/>
    <property type="match status" value="1"/>
</dbReference>
<keyword evidence="17" id="KW-1185">Reference proteome</keyword>
<comment type="similarity">
    <text evidence="11 12">Belongs to the TonB-dependent receptor family.</text>
</comment>
<protein>
    <submittedName>
        <fullName evidence="16">TonB-dependent receptor</fullName>
    </submittedName>
</protein>
<dbReference type="RefSeq" id="WP_152577990.1">
    <property type="nucleotide sequence ID" value="NZ_JAATJI010000002.1"/>
</dbReference>
<dbReference type="InterPro" id="IPR012910">
    <property type="entry name" value="Plug_dom"/>
</dbReference>
<dbReference type="PANTHER" id="PTHR32552:SF81">
    <property type="entry name" value="TONB-DEPENDENT OUTER MEMBRANE RECEPTOR"/>
    <property type="match status" value="1"/>
</dbReference>
<evidence type="ECO:0000256" key="3">
    <source>
        <dbReference type="ARBA" id="ARBA00022452"/>
    </source>
</evidence>
<keyword evidence="7" id="KW-0406">Ion transport</keyword>
<gene>
    <name evidence="16" type="ORF">F3168_09715</name>
</gene>
<dbReference type="SUPFAM" id="SSF56935">
    <property type="entry name" value="Porins"/>
    <property type="match status" value="1"/>
</dbReference>
<keyword evidence="5 11" id="KW-0812">Transmembrane</keyword>
<name>A0A7C9GPG6_9SPHN</name>
<comment type="caution">
    <text evidence="16">The sequence shown here is derived from an EMBL/GenBank/DDBJ whole genome shotgun (WGS) entry which is preliminary data.</text>
</comment>
<dbReference type="AlphaFoldDB" id="A0A7C9GPG6"/>
<evidence type="ECO:0000256" key="4">
    <source>
        <dbReference type="ARBA" id="ARBA00022496"/>
    </source>
</evidence>
<dbReference type="InterPro" id="IPR036942">
    <property type="entry name" value="Beta-barrel_TonB_sf"/>
</dbReference>
<dbReference type="InterPro" id="IPR039426">
    <property type="entry name" value="TonB-dep_rcpt-like"/>
</dbReference>
<feature type="domain" description="TonB-dependent receptor-like beta-barrel" evidence="14">
    <location>
        <begin position="306"/>
        <end position="742"/>
    </location>
</feature>
<evidence type="ECO:0000256" key="11">
    <source>
        <dbReference type="PROSITE-ProRule" id="PRU01360"/>
    </source>
</evidence>
<evidence type="ECO:0000256" key="12">
    <source>
        <dbReference type="RuleBase" id="RU003357"/>
    </source>
</evidence>
<dbReference type="OrthoDB" id="7313036at2"/>
<accession>A0A7C9GPG6</accession>
<dbReference type="Proteomes" id="UP000481327">
    <property type="component" value="Unassembled WGS sequence"/>
</dbReference>
<evidence type="ECO:0000256" key="9">
    <source>
        <dbReference type="ARBA" id="ARBA00023136"/>
    </source>
</evidence>
<proteinExistence type="inferred from homology"/>
<evidence type="ECO:0000259" key="14">
    <source>
        <dbReference type="Pfam" id="PF00593"/>
    </source>
</evidence>
<evidence type="ECO:0000256" key="5">
    <source>
        <dbReference type="ARBA" id="ARBA00022692"/>
    </source>
</evidence>
<dbReference type="PANTHER" id="PTHR32552">
    <property type="entry name" value="FERRICHROME IRON RECEPTOR-RELATED"/>
    <property type="match status" value="1"/>
</dbReference>
<keyword evidence="8 12" id="KW-0798">TonB box</keyword>
<dbReference type="GO" id="GO:0006826">
    <property type="term" value="P:iron ion transport"/>
    <property type="evidence" value="ECO:0007669"/>
    <property type="project" value="UniProtKB-KW"/>
</dbReference>
<dbReference type="Pfam" id="PF07715">
    <property type="entry name" value="Plug"/>
    <property type="match status" value="1"/>
</dbReference>
<dbReference type="InterPro" id="IPR000531">
    <property type="entry name" value="Beta-barrel_TonB"/>
</dbReference>
<evidence type="ECO:0000256" key="1">
    <source>
        <dbReference type="ARBA" id="ARBA00004571"/>
    </source>
</evidence>
<dbReference type="PROSITE" id="PS52016">
    <property type="entry name" value="TONB_DEPENDENT_REC_3"/>
    <property type="match status" value="1"/>
</dbReference>